<dbReference type="Gene3D" id="1.20.940.10">
    <property type="entry name" value="Functional domain of the splicing factor Prp18"/>
    <property type="match status" value="1"/>
</dbReference>
<feature type="domain" description="SRA1/Sec31" evidence="2">
    <location>
        <begin position="100"/>
        <end position="234"/>
    </location>
</feature>
<dbReference type="PANTHER" id="PTHR18834:SF2">
    <property type="entry name" value="STEROID RECEPTOR RNA ACTIVATOR 1"/>
    <property type="match status" value="1"/>
</dbReference>
<dbReference type="GO" id="GO:0003713">
    <property type="term" value="F:transcription coactivator activity"/>
    <property type="evidence" value="ECO:0007669"/>
    <property type="project" value="InterPro"/>
</dbReference>
<organism evidence="3">
    <name type="scientific">Lygus hesperus</name>
    <name type="common">Western plant bug</name>
    <dbReference type="NCBI Taxonomy" id="30085"/>
    <lineage>
        <taxon>Eukaryota</taxon>
        <taxon>Metazoa</taxon>
        <taxon>Ecdysozoa</taxon>
        <taxon>Arthropoda</taxon>
        <taxon>Hexapoda</taxon>
        <taxon>Insecta</taxon>
        <taxon>Pterygota</taxon>
        <taxon>Neoptera</taxon>
        <taxon>Paraneoptera</taxon>
        <taxon>Hemiptera</taxon>
        <taxon>Heteroptera</taxon>
        <taxon>Panheteroptera</taxon>
        <taxon>Cimicomorpha</taxon>
        <taxon>Miridae</taxon>
        <taxon>Mirini</taxon>
        <taxon>Lygus</taxon>
    </lineage>
</organism>
<dbReference type="GO" id="GO:0006357">
    <property type="term" value="P:regulation of transcription by RNA polymerase II"/>
    <property type="evidence" value="ECO:0007669"/>
    <property type="project" value="InterPro"/>
</dbReference>
<dbReference type="EMBL" id="GBHO01000605">
    <property type="protein sequence ID" value="JAG42999.1"/>
    <property type="molecule type" value="Transcribed_RNA"/>
</dbReference>
<reference evidence="3" key="2">
    <citation type="submission" date="2014-07" db="EMBL/GenBank/DDBJ databases">
        <authorList>
            <person name="Hull J."/>
        </authorList>
    </citation>
    <scope>NUCLEOTIDE SEQUENCE</scope>
</reference>
<dbReference type="GO" id="GO:0005634">
    <property type="term" value="C:nucleus"/>
    <property type="evidence" value="ECO:0007669"/>
    <property type="project" value="TreeGrafter"/>
</dbReference>
<evidence type="ECO:0000313" key="3">
    <source>
        <dbReference type="EMBL" id="JAG42995.1"/>
    </source>
</evidence>
<keyword evidence="3" id="KW-0675">Receptor</keyword>
<evidence type="ECO:0000313" key="4">
    <source>
        <dbReference type="EMBL" id="JAG42999.1"/>
    </source>
</evidence>
<dbReference type="PANTHER" id="PTHR18834">
    <property type="entry name" value="STEROID RECEPTOR RNA ACTIVATOR 1"/>
    <property type="match status" value="1"/>
</dbReference>
<feature type="compositionally biased region" description="Pro residues" evidence="1">
    <location>
        <begin position="64"/>
        <end position="78"/>
    </location>
</feature>
<dbReference type="Pfam" id="PF07304">
    <property type="entry name" value="SRA1"/>
    <property type="match status" value="1"/>
</dbReference>
<accession>A0A0A9ZIQ4</accession>
<feature type="region of interest" description="Disordered" evidence="1">
    <location>
        <begin position="1"/>
        <end position="128"/>
    </location>
</feature>
<feature type="compositionally biased region" description="Pro residues" evidence="1">
    <location>
        <begin position="92"/>
        <end position="108"/>
    </location>
</feature>
<sequence>MSESEGAKGIDLGWNDPPMFTYDSRQVYTNAKKPSLTKRVGLSWDSSSPAPSIARSDEPILPASAPPRGPVPGPPPPSSSSKPPSSPSLISKPPPPSSDGPPPPPSAPPMEEEPEAKSPTTDTSESLGELTAKSSEINLDIVSKALNELAEELFGDKEREKSEINKRLSILDSLWSDDKFPVDIKEKLYRISEALKSGNVDEADKLQRGLMIDHSTLCSTWMAAVRKLIAAKRSDAGS</sequence>
<proteinExistence type="predicted"/>
<dbReference type="AlphaFoldDB" id="A0A0A9ZIQ4"/>
<dbReference type="EMBL" id="GBHO01000609">
    <property type="protein sequence ID" value="JAG42995.1"/>
    <property type="molecule type" value="Transcribed_RNA"/>
</dbReference>
<dbReference type="InterPro" id="IPR040243">
    <property type="entry name" value="Steroid_recept_RNA_1"/>
</dbReference>
<gene>
    <name evidence="3" type="primary">Sra1_3</name>
    <name evidence="4" type="synonym">Sra1_0</name>
    <name evidence="3" type="ORF">CM83_61798</name>
    <name evidence="4" type="ORF">CM83_61804</name>
</gene>
<evidence type="ECO:0000259" key="2">
    <source>
        <dbReference type="Pfam" id="PF07304"/>
    </source>
</evidence>
<evidence type="ECO:0000256" key="1">
    <source>
        <dbReference type="SAM" id="MobiDB-lite"/>
    </source>
</evidence>
<dbReference type="InterPro" id="IPR009917">
    <property type="entry name" value="SRA1/Sec31"/>
</dbReference>
<feature type="compositionally biased region" description="Low complexity" evidence="1">
    <location>
        <begin position="79"/>
        <end position="91"/>
    </location>
</feature>
<name>A0A0A9ZIQ4_LYGHE</name>
<reference evidence="3" key="1">
    <citation type="journal article" date="2014" name="PLoS ONE">
        <title>Transcriptome-Based Identification of ABC Transporters in the Western Tarnished Plant Bug Lygus hesperus.</title>
        <authorList>
            <person name="Hull J.J."/>
            <person name="Chaney K."/>
            <person name="Geib S.M."/>
            <person name="Fabrick J.A."/>
            <person name="Brent C.S."/>
            <person name="Walsh D."/>
            <person name="Lavine L.C."/>
        </authorList>
    </citation>
    <scope>NUCLEOTIDE SEQUENCE</scope>
</reference>
<protein>
    <submittedName>
        <fullName evidence="3">Steroid receptor RNA activator 1</fullName>
    </submittedName>
</protein>